<dbReference type="PANTHER" id="PTHR23028:SF53">
    <property type="entry name" value="ACYL_TRANSF_3 DOMAIN-CONTAINING PROTEIN"/>
    <property type="match status" value="1"/>
</dbReference>
<keyword evidence="1" id="KW-1133">Transmembrane helix</keyword>
<feature type="transmembrane region" description="Helical" evidence="1">
    <location>
        <begin position="243"/>
        <end position="263"/>
    </location>
</feature>
<dbReference type="GO" id="GO:0016747">
    <property type="term" value="F:acyltransferase activity, transferring groups other than amino-acyl groups"/>
    <property type="evidence" value="ECO:0007669"/>
    <property type="project" value="InterPro"/>
</dbReference>
<feature type="domain" description="Acyltransferase 3" evidence="2">
    <location>
        <begin position="23"/>
        <end position="351"/>
    </location>
</feature>
<dbReference type="GO" id="GO:0009103">
    <property type="term" value="P:lipopolysaccharide biosynthetic process"/>
    <property type="evidence" value="ECO:0007669"/>
    <property type="project" value="TreeGrafter"/>
</dbReference>
<comment type="caution">
    <text evidence="4">The sequence shown here is derived from an EMBL/GenBank/DDBJ whole genome shotgun (WGS) entry which is preliminary data.</text>
</comment>
<evidence type="ECO:0000313" key="4">
    <source>
        <dbReference type="EMBL" id="TDP98058.1"/>
    </source>
</evidence>
<evidence type="ECO:0000259" key="3">
    <source>
        <dbReference type="Pfam" id="PF19040"/>
    </source>
</evidence>
<feature type="domain" description="SGNH" evidence="3">
    <location>
        <begin position="456"/>
        <end position="658"/>
    </location>
</feature>
<sequence length="681" mass="74619">MAATVEMVPEAQQPVVARKFRPELQGLRALAALLVVVYHVWLGRISGGVDVFFLISGFLITGQLYRAEKRGKLEFRPMWGRMIKRLFPAGLTVLLAVIVASVVLLPEYRWFQTIREVVAASVYAENWQLASDSVDYFAQHNTASLVQHYWSLSIQGQFYVVWPLLVAVVAFIAARAKFDLWWSLLVTMIVAFVGSIAFSIYLTTVNQPLAYFHSGTRIWEFALGGVLVLVIDRVVLPKAVALVLGWIGVIAVAICGLVLRVGSEFPGFLALWPTVGAALVIAAGATGSVFGADRWLSSRPLVYLGNLSFSLYLWHWPVLLLYMVARDRPSVGLLGGAFVIGLSLALAAATYHFVEEPVRRSSIGTVRPWGAYRFGVLALVVLLTAAGGWQYYGKQQESKYALTADDPRHPGAQALKNGKLLSTPTNVPLAPAMVSLNDDWIASDSATCATSSRNKEMLICPTKEPAPVKRIVLVGDSHAEQYLGALRPYAEKQHWQVFSILKGGCPFSLTATPPATPNWCQRWNLDATAEILALQPDAVVTVGSAEVRPGLTEKVPSTYVEGWRQLSAAGIPVVALRDNPRFEKSPVPCLRSKGPAAKECATPRDQLYRDELPFEPGVKLPEDVHFIDTAEYFCTETTCPPVIGNVIVYMDDNHISGTYMSTMATPLGNDITEALGWKTAK</sequence>
<proteinExistence type="predicted"/>
<dbReference type="PANTHER" id="PTHR23028">
    <property type="entry name" value="ACETYLTRANSFERASE"/>
    <property type="match status" value="1"/>
</dbReference>
<dbReference type="RefSeq" id="WP_243754182.1">
    <property type="nucleotide sequence ID" value="NZ_SNXZ01000003.1"/>
</dbReference>
<feature type="transmembrane region" description="Helical" evidence="1">
    <location>
        <begin position="331"/>
        <end position="354"/>
    </location>
</feature>
<keyword evidence="1" id="KW-0472">Membrane</keyword>
<dbReference type="InterPro" id="IPR050879">
    <property type="entry name" value="Acyltransferase_3"/>
</dbReference>
<feature type="transmembrane region" description="Helical" evidence="1">
    <location>
        <begin position="181"/>
        <end position="202"/>
    </location>
</feature>
<keyword evidence="5" id="KW-1185">Reference proteome</keyword>
<dbReference type="Pfam" id="PF01757">
    <property type="entry name" value="Acyl_transf_3"/>
    <property type="match status" value="1"/>
</dbReference>
<name>A0A4V3CZH4_LABRH</name>
<feature type="transmembrane region" description="Helical" evidence="1">
    <location>
        <begin position="48"/>
        <end position="65"/>
    </location>
</feature>
<dbReference type="GO" id="GO:0016020">
    <property type="term" value="C:membrane"/>
    <property type="evidence" value="ECO:0007669"/>
    <property type="project" value="TreeGrafter"/>
</dbReference>
<evidence type="ECO:0000256" key="1">
    <source>
        <dbReference type="SAM" id="Phobius"/>
    </source>
</evidence>
<evidence type="ECO:0000259" key="2">
    <source>
        <dbReference type="Pfam" id="PF01757"/>
    </source>
</evidence>
<gene>
    <name evidence="4" type="ORF">EV186_1031038</name>
</gene>
<reference evidence="4 5" key="1">
    <citation type="submission" date="2019-03" db="EMBL/GenBank/DDBJ databases">
        <title>Genomic Encyclopedia of Type Strains, Phase IV (KMG-IV): sequencing the most valuable type-strain genomes for metagenomic binning, comparative biology and taxonomic classification.</title>
        <authorList>
            <person name="Goeker M."/>
        </authorList>
    </citation>
    <scope>NUCLEOTIDE SEQUENCE [LARGE SCALE GENOMIC DNA]</scope>
    <source>
        <strain evidence="4 5">DSM 45361</strain>
    </source>
</reference>
<accession>A0A4V3CZH4</accession>
<feature type="transmembrane region" description="Helical" evidence="1">
    <location>
        <begin position="302"/>
        <end position="325"/>
    </location>
</feature>
<feature type="transmembrane region" description="Helical" evidence="1">
    <location>
        <begin position="156"/>
        <end position="174"/>
    </location>
</feature>
<dbReference type="Pfam" id="PF19040">
    <property type="entry name" value="SGNH"/>
    <property type="match status" value="1"/>
</dbReference>
<keyword evidence="1" id="KW-0812">Transmembrane</keyword>
<dbReference type="AlphaFoldDB" id="A0A4V3CZH4"/>
<dbReference type="Proteomes" id="UP000295444">
    <property type="component" value="Unassembled WGS sequence"/>
</dbReference>
<protein>
    <submittedName>
        <fullName evidence="4">Peptidoglycan/LPS O-acetylase OafA/YrhL</fullName>
    </submittedName>
</protein>
<organism evidence="4 5">
    <name type="scientific">Labedaea rhizosphaerae</name>
    <dbReference type="NCBI Taxonomy" id="598644"/>
    <lineage>
        <taxon>Bacteria</taxon>
        <taxon>Bacillati</taxon>
        <taxon>Actinomycetota</taxon>
        <taxon>Actinomycetes</taxon>
        <taxon>Pseudonocardiales</taxon>
        <taxon>Pseudonocardiaceae</taxon>
        <taxon>Labedaea</taxon>
    </lineage>
</organism>
<dbReference type="InterPro" id="IPR043968">
    <property type="entry name" value="SGNH"/>
</dbReference>
<feature type="transmembrane region" description="Helical" evidence="1">
    <location>
        <begin position="374"/>
        <end position="392"/>
    </location>
</feature>
<evidence type="ECO:0000313" key="5">
    <source>
        <dbReference type="Proteomes" id="UP000295444"/>
    </source>
</evidence>
<feature type="transmembrane region" description="Helical" evidence="1">
    <location>
        <begin position="269"/>
        <end position="290"/>
    </location>
</feature>
<feature type="transmembrane region" description="Helical" evidence="1">
    <location>
        <begin position="86"/>
        <end position="105"/>
    </location>
</feature>
<dbReference type="EMBL" id="SNXZ01000003">
    <property type="protein sequence ID" value="TDP98058.1"/>
    <property type="molecule type" value="Genomic_DNA"/>
</dbReference>
<dbReference type="InterPro" id="IPR002656">
    <property type="entry name" value="Acyl_transf_3_dom"/>
</dbReference>